<name>A0AAW9HKK0_9ACTO</name>
<accession>A0AAW9HKK0</accession>
<evidence type="ECO:0000313" key="1">
    <source>
        <dbReference type="EMBL" id="MDY5133152.1"/>
    </source>
</evidence>
<evidence type="ECO:0000313" key="4">
    <source>
        <dbReference type="Proteomes" id="UP001281731"/>
    </source>
</evidence>
<dbReference type="Proteomes" id="UP001275049">
    <property type="component" value="Unassembled WGS sequence"/>
</dbReference>
<gene>
    <name evidence="2" type="ORF">R6G80_01715</name>
    <name evidence="1" type="ORF">R6G86_05280</name>
</gene>
<dbReference type="EMBL" id="JAWNGC010000001">
    <property type="protein sequence ID" value="MDY5154443.1"/>
    <property type="molecule type" value="Genomic_DNA"/>
</dbReference>
<dbReference type="EMBL" id="JAWNGA010000008">
    <property type="protein sequence ID" value="MDY5133152.1"/>
    <property type="molecule type" value="Genomic_DNA"/>
</dbReference>
<sequence>MKLSGRRASEAAENLDSILRNIDGEPPTFRAVITGTGPVATTKNGVHTFPLAQLRP</sequence>
<dbReference type="Proteomes" id="UP001281731">
    <property type="component" value="Unassembled WGS sequence"/>
</dbReference>
<proteinExistence type="predicted"/>
<organism evidence="2 4">
    <name type="scientific">Actinotignum urinale</name>
    <dbReference type="NCBI Taxonomy" id="190146"/>
    <lineage>
        <taxon>Bacteria</taxon>
        <taxon>Bacillati</taxon>
        <taxon>Actinomycetota</taxon>
        <taxon>Actinomycetes</taxon>
        <taxon>Actinomycetales</taxon>
        <taxon>Actinomycetaceae</taxon>
        <taxon>Actinotignum</taxon>
    </lineage>
</organism>
<dbReference type="AlphaFoldDB" id="A0AAW9HKK0"/>
<protein>
    <submittedName>
        <fullName evidence="2">Uncharacterized protein</fullName>
    </submittedName>
</protein>
<evidence type="ECO:0000313" key="2">
    <source>
        <dbReference type="EMBL" id="MDY5154443.1"/>
    </source>
</evidence>
<evidence type="ECO:0000313" key="3">
    <source>
        <dbReference type="Proteomes" id="UP001275049"/>
    </source>
</evidence>
<reference evidence="2 3" key="1">
    <citation type="submission" date="2023-10" db="EMBL/GenBank/DDBJ databases">
        <title>Whole Genome based description of the genera Actinobaculum and Actinotignum reveals a complex phylogenetic relationship within the species included in the genus Actinotignum.</title>
        <authorList>
            <person name="Jensen C.S."/>
            <person name="Dargis R."/>
            <person name="Kemp M."/>
            <person name="Christensen J.J."/>
        </authorList>
    </citation>
    <scope>NUCLEOTIDE SEQUENCE</scope>
    <source>
        <strain evidence="2">SLA_B511</strain>
        <strain evidence="1 3">SLA_B974</strain>
    </source>
</reference>
<keyword evidence="3" id="KW-1185">Reference proteome</keyword>
<dbReference type="RefSeq" id="WP_022866596.1">
    <property type="nucleotide sequence ID" value="NZ_CP126967.1"/>
</dbReference>
<comment type="caution">
    <text evidence="2">The sequence shown here is derived from an EMBL/GenBank/DDBJ whole genome shotgun (WGS) entry which is preliminary data.</text>
</comment>